<dbReference type="SUPFAM" id="SSF52540">
    <property type="entry name" value="P-loop containing nucleoside triphosphate hydrolases"/>
    <property type="match status" value="1"/>
</dbReference>
<dbReference type="PANTHER" id="PTHR43566">
    <property type="entry name" value="CONSERVED PROTEIN"/>
    <property type="match status" value="1"/>
</dbReference>
<dbReference type="Gene3D" id="3.40.50.300">
    <property type="entry name" value="P-loop containing nucleotide triphosphate hydrolases"/>
    <property type="match status" value="1"/>
</dbReference>
<proteinExistence type="predicted"/>
<dbReference type="InterPro" id="IPR025420">
    <property type="entry name" value="DUF4143"/>
</dbReference>
<evidence type="ECO:0000313" key="3">
    <source>
        <dbReference type="Proteomes" id="UP000094056"/>
    </source>
</evidence>
<dbReference type="InterPro" id="IPR027417">
    <property type="entry name" value="P-loop_NTPase"/>
</dbReference>
<dbReference type="AlphaFoldDB" id="A0A1E3X6T9"/>
<reference evidence="2 3" key="1">
    <citation type="submission" date="2016-07" db="EMBL/GenBank/DDBJ databases">
        <title>Draft genome of Scalindua rubra, obtained from a brine-seawater interface in the Red Sea, sheds light on salt adaptation in anammox bacteria.</title>
        <authorList>
            <person name="Speth D.R."/>
            <person name="Lagkouvardos I."/>
            <person name="Wang Y."/>
            <person name="Qian P.-Y."/>
            <person name="Dutilh B.E."/>
            <person name="Jetten M.S."/>
        </authorList>
    </citation>
    <scope>NUCLEOTIDE SEQUENCE [LARGE SCALE GENOMIC DNA]</scope>
    <source>
        <strain evidence="2">BSI-1</strain>
    </source>
</reference>
<dbReference type="CDD" id="cd00009">
    <property type="entry name" value="AAA"/>
    <property type="match status" value="1"/>
</dbReference>
<dbReference type="InterPro" id="IPR003593">
    <property type="entry name" value="AAA+_ATPase"/>
</dbReference>
<organism evidence="2 3">
    <name type="scientific">Candidatus Scalindua rubra</name>
    <dbReference type="NCBI Taxonomy" id="1872076"/>
    <lineage>
        <taxon>Bacteria</taxon>
        <taxon>Pseudomonadati</taxon>
        <taxon>Planctomycetota</taxon>
        <taxon>Candidatus Brocadiia</taxon>
        <taxon>Candidatus Brocadiales</taxon>
        <taxon>Candidatus Scalinduaceae</taxon>
        <taxon>Candidatus Scalindua</taxon>
    </lineage>
</organism>
<feature type="domain" description="AAA+ ATPase" evidence="1">
    <location>
        <begin position="20"/>
        <end position="144"/>
    </location>
</feature>
<dbReference type="Proteomes" id="UP000094056">
    <property type="component" value="Unassembled WGS sequence"/>
</dbReference>
<dbReference type="PANTHER" id="PTHR43566:SF1">
    <property type="entry name" value="AAA+ ATPASE DOMAIN-CONTAINING PROTEIN"/>
    <property type="match status" value="1"/>
</dbReference>
<dbReference type="EMBL" id="MAYW01000125">
    <property type="protein sequence ID" value="ODS31348.1"/>
    <property type="molecule type" value="Genomic_DNA"/>
</dbReference>
<name>A0A1E3X6T9_9BACT</name>
<dbReference type="Pfam" id="PF13635">
    <property type="entry name" value="DUF4143"/>
    <property type="match status" value="1"/>
</dbReference>
<comment type="caution">
    <text evidence="2">The sequence shown here is derived from an EMBL/GenBank/DDBJ whole genome shotgun (WGS) entry which is preliminary data.</text>
</comment>
<evidence type="ECO:0000259" key="1">
    <source>
        <dbReference type="SMART" id="SM00382"/>
    </source>
</evidence>
<dbReference type="InterPro" id="IPR041682">
    <property type="entry name" value="AAA_14"/>
</dbReference>
<dbReference type="SMART" id="SM00382">
    <property type="entry name" value="AAA"/>
    <property type="match status" value="1"/>
</dbReference>
<evidence type="ECO:0000313" key="2">
    <source>
        <dbReference type="EMBL" id="ODS31348.1"/>
    </source>
</evidence>
<dbReference type="Pfam" id="PF13173">
    <property type="entry name" value="AAA_14"/>
    <property type="match status" value="1"/>
</dbReference>
<gene>
    <name evidence="2" type="ORF">SCARUB_03543</name>
</gene>
<protein>
    <submittedName>
        <fullName evidence="2">ATPase family associated with various cellular activities (AAA)</fullName>
    </submittedName>
</protein>
<accession>A0A1E3X6T9</accession>
<sequence>MVNMIIKRCIFNKLKKEICEPEINILLGPRQVGKTTLLHQLEKYAKRQNFKTCFYDLEQPQVLAQFNRSAAEIIQLLTESGQIIFIDEFHYLQNASKIFKAIYDAKKKIKIICSGSSSMEIHKHLKESLAGRRFLFRIFPLQMVEITAHNKNFPLPTYLQYGGLPGLTHTDAEQRKQQILNEILGSYILKDIKSLVKEENIRAFNHLLYLLAENQGSTISLTSISNKINMSVKAIQRYLDILEETYVNYRIYSFSNNLGNELKKSCKTYLYDTGIRNTILKDFSDVNNRPDKGTLLESFVFLHLNQWLEPNMEIKFWRTKDGGEVDFILLKDRKPIPIEVKSRLAKAEIPNGLKRFLNRYTKVKHAFVINELFSETVTFQSCSIQFLTFEDFINSKEIISSV</sequence>